<dbReference type="AlphaFoldDB" id="A0A1T3P1R4"/>
<dbReference type="SUPFAM" id="SSF52540">
    <property type="entry name" value="P-loop containing nucleoside triphosphate hydrolases"/>
    <property type="match status" value="1"/>
</dbReference>
<dbReference type="PANTHER" id="PTHR30153">
    <property type="entry name" value="REPLICATIVE DNA HELICASE DNAB"/>
    <property type="match status" value="1"/>
</dbReference>
<dbReference type="OrthoDB" id="3171622at2"/>
<evidence type="ECO:0000259" key="3">
    <source>
        <dbReference type="Pfam" id="PF00772"/>
    </source>
</evidence>
<gene>
    <name evidence="4" type="ORF">B4N89_20760</name>
</gene>
<dbReference type="InterPro" id="IPR027417">
    <property type="entry name" value="P-loop_NTPase"/>
</dbReference>
<protein>
    <recommendedName>
        <fullName evidence="3">DNA helicase DnaB-like N-terminal domain-containing protein</fullName>
    </recommendedName>
</protein>
<dbReference type="PANTHER" id="PTHR30153:SF2">
    <property type="entry name" value="REPLICATIVE DNA HELICASE"/>
    <property type="match status" value="1"/>
</dbReference>
<evidence type="ECO:0000256" key="2">
    <source>
        <dbReference type="ARBA" id="ARBA00023125"/>
    </source>
</evidence>
<dbReference type="Pfam" id="PF13481">
    <property type="entry name" value="AAA_25"/>
    <property type="match status" value="1"/>
</dbReference>
<comment type="caution">
    <text evidence="4">The sequence shown here is derived from an EMBL/GenBank/DDBJ whole genome shotgun (WGS) entry which is preliminary data.</text>
</comment>
<sequence>MDNVHYLREDEGPLTRLPPHDIDAEMRILGLSMYDPAEHARAAALMDPGDFYRAAHETLWRALSRLHAEGTPTDPIALNHELTRSGDIKRVGGAPYLHTVYSQAAVVGQAEYYAAIIHEHAEIRSEIALGTRLMQNGHSPDHDRELAGKLITSFVEKRTAATLDVAHPWAPLDLTDVVAGKQLNAAPEFLQRDDGESLLYAGKIHSVSGESESGKTWLLLLACAQLIGAGGVVLYLDFEDSAEGIVGRLMALGIPADLILQGLRYCRPDIPIDDAARSVIGAVIERDRPGLCVVDGVTEAMNLHGLDPLDNKGAAQFYEAVPRFVARKGPAVAMIDHVVKDAEKRGRYAMGAQHKLAGIDGAAYLVEPIKPFGYGAHGISRVRVAKDRPGRVREHAVGAVIGDLQMFSSEDRSVRVELRSPRPYDGPPGSAGGTHRPTALMEKVSRIVEETPGLSKASLEALTGGKREAVRAAMELLVREGFVVVEKGERNALVHRSARPYREAPDAS</sequence>
<accession>A0A1T3P1R4</accession>
<name>A0A1T3P1R4_9ACTN</name>
<organism evidence="4 5">
    <name type="scientific">Embleya scabrispora</name>
    <dbReference type="NCBI Taxonomy" id="159449"/>
    <lineage>
        <taxon>Bacteria</taxon>
        <taxon>Bacillati</taxon>
        <taxon>Actinomycetota</taxon>
        <taxon>Actinomycetes</taxon>
        <taxon>Kitasatosporales</taxon>
        <taxon>Streptomycetaceae</taxon>
        <taxon>Embleya</taxon>
    </lineage>
</organism>
<reference evidence="4 5" key="1">
    <citation type="submission" date="2017-03" db="EMBL/GenBank/DDBJ databases">
        <title>Draft genome sequence of Streptomyces scabrisporus NF3, endophyte isolated from Amphipterygium adstringens.</title>
        <authorList>
            <person name="Vazquez M."/>
            <person name="Ceapa C.D."/>
            <person name="Rodriguez Luna D."/>
            <person name="Sanchez Esquivel S."/>
        </authorList>
    </citation>
    <scope>NUCLEOTIDE SEQUENCE [LARGE SCALE GENOMIC DNA]</scope>
    <source>
        <strain evidence="4 5">NF3</strain>
    </source>
</reference>
<dbReference type="InterPro" id="IPR036185">
    <property type="entry name" value="DNA_heli_DnaB-like_N_sf"/>
</dbReference>
<dbReference type="Gene3D" id="1.10.860.10">
    <property type="entry name" value="DNAb Helicase, Chain A"/>
    <property type="match status" value="1"/>
</dbReference>
<feature type="domain" description="DNA helicase DnaB-like N-terminal" evidence="3">
    <location>
        <begin position="18"/>
        <end position="119"/>
    </location>
</feature>
<dbReference type="InterPro" id="IPR007693">
    <property type="entry name" value="DNA_helicase_DnaB-like_N"/>
</dbReference>
<dbReference type="GO" id="GO:0003678">
    <property type="term" value="F:DNA helicase activity"/>
    <property type="evidence" value="ECO:0007669"/>
    <property type="project" value="InterPro"/>
</dbReference>
<dbReference type="GO" id="GO:0003677">
    <property type="term" value="F:DNA binding"/>
    <property type="evidence" value="ECO:0007669"/>
    <property type="project" value="UniProtKB-KW"/>
</dbReference>
<dbReference type="InterPro" id="IPR016136">
    <property type="entry name" value="DNA_helicase_N/primase_C"/>
</dbReference>
<dbReference type="GO" id="GO:0006260">
    <property type="term" value="P:DNA replication"/>
    <property type="evidence" value="ECO:0007669"/>
    <property type="project" value="UniProtKB-KW"/>
</dbReference>
<dbReference type="RefSeq" id="WP_078977345.1">
    <property type="nucleotide sequence ID" value="NZ_MWQN01000001.1"/>
</dbReference>
<proteinExistence type="predicted"/>
<evidence type="ECO:0000313" key="4">
    <source>
        <dbReference type="EMBL" id="OPC83046.1"/>
    </source>
</evidence>
<keyword evidence="2" id="KW-0238">DNA-binding</keyword>
<dbReference type="EMBL" id="MWQN01000001">
    <property type="protein sequence ID" value="OPC83046.1"/>
    <property type="molecule type" value="Genomic_DNA"/>
</dbReference>
<dbReference type="Proteomes" id="UP000190037">
    <property type="component" value="Unassembled WGS sequence"/>
</dbReference>
<dbReference type="Pfam" id="PF00772">
    <property type="entry name" value="DnaB"/>
    <property type="match status" value="1"/>
</dbReference>
<dbReference type="Gene3D" id="3.40.50.300">
    <property type="entry name" value="P-loop containing nucleotide triphosphate hydrolases"/>
    <property type="match status" value="1"/>
</dbReference>
<evidence type="ECO:0000256" key="1">
    <source>
        <dbReference type="ARBA" id="ARBA00022705"/>
    </source>
</evidence>
<dbReference type="GO" id="GO:0005524">
    <property type="term" value="F:ATP binding"/>
    <property type="evidence" value="ECO:0007669"/>
    <property type="project" value="InterPro"/>
</dbReference>
<keyword evidence="5" id="KW-1185">Reference proteome</keyword>
<dbReference type="STRING" id="159449.B4N89_20760"/>
<keyword evidence="1" id="KW-0235">DNA replication</keyword>
<evidence type="ECO:0000313" key="5">
    <source>
        <dbReference type="Proteomes" id="UP000190037"/>
    </source>
</evidence>
<dbReference type="GO" id="GO:0005829">
    <property type="term" value="C:cytosol"/>
    <property type="evidence" value="ECO:0007669"/>
    <property type="project" value="TreeGrafter"/>
</dbReference>
<dbReference type="SUPFAM" id="SSF48024">
    <property type="entry name" value="N-terminal domain of DnaB helicase"/>
    <property type="match status" value="1"/>
</dbReference>